<organism evidence="10 11">
    <name type="scientific">Pontiella agarivorans</name>
    <dbReference type="NCBI Taxonomy" id="3038953"/>
    <lineage>
        <taxon>Bacteria</taxon>
        <taxon>Pseudomonadati</taxon>
        <taxon>Kiritimatiellota</taxon>
        <taxon>Kiritimatiellia</taxon>
        <taxon>Kiritimatiellales</taxon>
        <taxon>Pontiellaceae</taxon>
        <taxon>Pontiella</taxon>
    </lineage>
</organism>
<feature type="transmembrane region" description="Helical" evidence="8">
    <location>
        <begin position="33"/>
        <end position="58"/>
    </location>
</feature>
<dbReference type="PROSITE" id="PS50928">
    <property type="entry name" value="ABC_TM1"/>
    <property type="match status" value="1"/>
</dbReference>
<keyword evidence="4" id="KW-1003">Cell membrane</keyword>
<name>A0ABU5MXR8_9BACT</name>
<keyword evidence="7 8" id="KW-0472">Membrane</keyword>
<proteinExistence type="inferred from homology"/>
<feature type="transmembrane region" description="Helical" evidence="8">
    <location>
        <begin position="282"/>
        <end position="302"/>
    </location>
</feature>
<dbReference type="Gene3D" id="1.10.3720.10">
    <property type="entry name" value="MetI-like"/>
    <property type="match status" value="1"/>
</dbReference>
<keyword evidence="5 8" id="KW-0812">Transmembrane</keyword>
<evidence type="ECO:0000256" key="6">
    <source>
        <dbReference type="ARBA" id="ARBA00022989"/>
    </source>
</evidence>
<dbReference type="PANTHER" id="PTHR42929">
    <property type="entry name" value="INNER MEMBRANE ABC TRANSPORTER PERMEASE PROTEIN YDCU-RELATED-RELATED"/>
    <property type="match status" value="1"/>
</dbReference>
<evidence type="ECO:0000256" key="5">
    <source>
        <dbReference type="ARBA" id="ARBA00022692"/>
    </source>
</evidence>
<feature type="transmembrane region" description="Helical" evidence="8">
    <location>
        <begin position="96"/>
        <end position="120"/>
    </location>
</feature>
<evidence type="ECO:0000256" key="4">
    <source>
        <dbReference type="ARBA" id="ARBA00022475"/>
    </source>
</evidence>
<comment type="subcellular location">
    <subcellularLocation>
        <location evidence="1 8">Cell membrane</location>
        <topology evidence="1 8">Multi-pass membrane protein</topology>
    </subcellularLocation>
</comment>
<keyword evidence="3 8" id="KW-0813">Transport</keyword>
<dbReference type="Proteomes" id="UP001290861">
    <property type="component" value="Unassembled WGS sequence"/>
</dbReference>
<accession>A0ABU5MXR8</accession>
<sequence length="312" mass="35014">MIDAEKKAPSRPDNSYTVFHGGLVKKKTLSRRAFSFISPGFVWSLIFLVIPCLALFVVSFTTRGDYGQIEWTFTWENMKQLAGFGFFGWSADNLLIVWRSIVVAVVTTFLCVVLSYPLAFFLASRPDKTRTIWLALLLIPFWTNLVIRTYAWFLALAPNMPLAQLLQNIGAIDPGQPLYPSTFAVYLGMISMFLPFVALPLYTAVEKMDWALVEAAHDLYAGRWRVFRHAILPQTMPGLSVGITLTLVPAMGMFVVPDMLGGSRYMLIGNLIQQQFGTSRNWPLGAALSLVLMLLTLSALMASRRRELKKEA</sequence>
<feature type="transmembrane region" description="Helical" evidence="8">
    <location>
        <begin position="238"/>
        <end position="256"/>
    </location>
</feature>
<evidence type="ECO:0000259" key="9">
    <source>
        <dbReference type="PROSITE" id="PS50928"/>
    </source>
</evidence>
<feature type="transmembrane region" description="Helical" evidence="8">
    <location>
        <begin position="183"/>
        <end position="202"/>
    </location>
</feature>
<feature type="domain" description="ABC transmembrane type-1" evidence="9">
    <location>
        <begin position="97"/>
        <end position="303"/>
    </location>
</feature>
<evidence type="ECO:0000313" key="11">
    <source>
        <dbReference type="Proteomes" id="UP001290861"/>
    </source>
</evidence>
<evidence type="ECO:0000256" key="2">
    <source>
        <dbReference type="ARBA" id="ARBA00007069"/>
    </source>
</evidence>
<gene>
    <name evidence="10" type="ORF">P9H32_10025</name>
</gene>
<comment type="similarity">
    <text evidence="2">Belongs to the binding-protein-dependent transport system permease family. CysTW subfamily.</text>
</comment>
<evidence type="ECO:0000256" key="3">
    <source>
        <dbReference type="ARBA" id="ARBA00022448"/>
    </source>
</evidence>
<protein>
    <submittedName>
        <fullName evidence="10">ABC transporter permease</fullName>
    </submittedName>
</protein>
<keyword evidence="11" id="KW-1185">Reference proteome</keyword>
<comment type="caution">
    <text evidence="10">The sequence shown here is derived from an EMBL/GenBank/DDBJ whole genome shotgun (WGS) entry which is preliminary data.</text>
</comment>
<keyword evidence="6 8" id="KW-1133">Transmembrane helix</keyword>
<evidence type="ECO:0000256" key="8">
    <source>
        <dbReference type="RuleBase" id="RU363032"/>
    </source>
</evidence>
<dbReference type="InterPro" id="IPR000515">
    <property type="entry name" value="MetI-like"/>
</dbReference>
<dbReference type="EMBL" id="JARVCO010000010">
    <property type="protein sequence ID" value="MDZ8118965.1"/>
    <property type="molecule type" value="Genomic_DNA"/>
</dbReference>
<evidence type="ECO:0000256" key="1">
    <source>
        <dbReference type="ARBA" id="ARBA00004651"/>
    </source>
</evidence>
<dbReference type="Pfam" id="PF00528">
    <property type="entry name" value="BPD_transp_1"/>
    <property type="match status" value="1"/>
</dbReference>
<evidence type="ECO:0000256" key="7">
    <source>
        <dbReference type="ARBA" id="ARBA00023136"/>
    </source>
</evidence>
<dbReference type="SUPFAM" id="SSF161098">
    <property type="entry name" value="MetI-like"/>
    <property type="match status" value="1"/>
</dbReference>
<dbReference type="PANTHER" id="PTHR42929:SF1">
    <property type="entry name" value="INNER MEMBRANE ABC TRANSPORTER PERMEASE PROTEIN YDCU-RELATED"/>
    <property type="match status" value="1"/>
</dbReference>
<dbReference type="CDD" id="cd06261">
    <property type="entry name" value="TM_PBP2"/>
    <property type="match status" value="1"/>
</dbReference>
<feature type="transmembrane region" description="Helical" evidence="8">
    <location>
        <begin position="132"/>
        <end position="153"/>
    </location>
</feature>
<reference evidence="10 11" key="1">
    <citation type="journal article" date="2024" name="Appl. Environ. Microbiol.">
        <title>Pontiella agarivorans sp. nov., a novel marine anaerobic bacterium capable of degrading macroalgal polysaccharides and fixing nitrogen.</title>
        <authorList>
            <person name="Liu N."/>
            <person name="Kivenson V."/>
            <person name="Peng X."/>
            <person name="Cui Z."/>
            <person name="Lankiewicz T.S."/>
            <person name="Gosselin K.M."/>
            <person name="English C.J."/>
            <person name="Blair E.M."/>
            <person name="O'Malley M.A."/>
            <person name="Valentine D.L."/>
        </authorList>
    </citation>
    <scope>NUCLEOTIDE SEQUENCE [LARGE SCALE GENOMIC DNA]</scope>
    <source>
        <strain evidence="10 11">NLcol2</strain>
    </source>
</reference>
<dbReference type="RefSeq" id="WP_322608758.1">
    <property type="nucleotide sequence ID" value="NZ_JARVCO010000010.1"/>
</dbReference>
<dbReference type="InterPro" id="IPR035906">
    <property type="entry name" value="MetI-like_sf"/>
</dbReference>
<evidence type="ECO:0000313" key="10">
    <source>
        <dbReference type="EMBL" id="MDZ8118965.1"/>
    </source>
</evidence>